<keyword evidence="7" id="KW-0472">Membrane</keyword>
<dbReference type="InterPro" id="IPR008168">
    <property type="entry name" value="Cyt_C_IC"/>
</dbReference>
<organism evidence="9 10">
    <name type="scientific">Marinobacterium aestuariivivens</name>
    <dbReference type="NCBI Taxonomy" id="1698799"/>
    <lineage>
        <taxon>Bacteria</taxon>
        <taxon>Pseudomonadati</taxon>
        <taxon>Pseudomonadota</taxon>
        <taxon>Gammaproteobacteria</taxon>
        <taxon>Oceanospirillales</taxon>
        <taxon>Oceanospirillaceae</taxon>
        <taxon>Marinobacterium</taxon>
    </lineage>
</organism>
<dbReference type="RefSeq" id="WP_379909044.1">
    <property type="nucleotide sequence ID" value="NZ_JBHSWE010000001.1"/>
</dbReference>
<dbReference type="PRINTS" id="PR00605">
    <property type="entry name" value="CYTCHROMECIC"/>
</dbReference>
<evidence type="ECO:0000313" key="10">
    <source>
        <dbReference type="Proteomes" id="UP001596422"/>
    </source>
</evidence>
<dbReference type="InterPro" id="IPR009056">
    <property type="entry name" value="Cyt_c-like_dom"/>
</dbReference>
<feature type="domain" description="Cytochrome c" evidence="8">
    <location>
        <begin position="46"/>
        <end position="145"/>
    </location>
</feature>
<evidence type="ECO:0000256" key="2">
    <source>
        <dbReference type="ARBA" id="ARBA00022617"/>
    </source>
</evidence>
<protein>
    <submittedName>
        <fullName evidence="9">C-type cytochrome</fullName>
    </submittedName>
</protein>
<dbReference type="InterPro" id="IPR051459">
    <property type="entry name" value="Cytochrome_c-type_DH"/>
</dbReference>
<evidence type="ECO:0000256" key="4">
    <source>
        <dbReference type="ARBA" id="ARBA00022982"/>
    </source>
</evidence>
<keyword evidence="7" id="KW-0812">Transmembrane</keyword>
<keyword evidence="2 6" id="KW-0349">Heme</keyword>
<dbReference type="Pfam" id="PF00034">
    <property type="entry name" value="Cytochrom_C"/>
    <property type="match status" value="1"/>
</dbReference>
<evidence type="ECO:0000313" key="9">
    <source>
        <dbReference type="EMBL" id="MFC6670539.1"/>
    </source>
</evidence>
<sequence length="161" mass="17995">MSKVSRGRSRLLSWLVLVIGLSVIVASLALQWWPADSGRADPSDAAQVATGKTVYEASCASCHGGQLQGQPDWQKRLPSGRMPAPPHNQNGHTWHHPDRMLFGIIRDGMVPPWAPPDYESDMPGFGGRLSDDEIWAVLAYIKSRWPQKVRDWQAEKSRQSR</sequence>
<comment type="caution">
    <text evidence="9">The sequence shown here is derived from an EMBL/GenBank/DDBJ whole genome shotgun (WGS) entry which is preliminary data.</text>
</comment>
<evidence type="ECO:0000256" key="5">
    <source>
        <dbReference type="ARBA" id="ARBA00023004"/>
    </source>
</evidence>
<dbReference type="PANTHER" id="PTHR35008:SF4">
    <property type="entry name" value="BLL4482 PROTEIN"/>
    <property type="match status" value="1"/>
</dbReference>
<keyword evidence="7" id="KW-1133">Transmembrane helix</keyword>
<feature type="transmembrane region" description="Helical" evidence="7">
    <location>
        <begin position="12"/>
        <end position="33"/>
    </location>
</feature>
<dbReference type="PANTHER" id="PTHR35008">
    <property type="entry name" value="BLL4482 PROTEIN-RELATED"/>
    <property type="match status" value="1"/>
</dbReference>
<name>A0ABW1ZZK6_9GAMM</name>
<evidence type="ECO:0000256" key="7">
    <source>
        <dbReference type="SAM" id="Phobius"/>
    </source>
</evidence>
<keyword evidence="5 6" id="KW-0408">Iron</keyword>
<evidence type="ECO:0000256" key="6">
    <source>
        <dbReference type="PROSITE-ProRule" id="PRU00433"/>
    </source>
</evidence>
<dbReference type="PROSITE" id="PS51007">
    <property type="entry name" value="CYTC"/>
    <property type="match status" value="1"/>
</dbReference>
<proteinExistence type="predicted"/>
<keyword evidence="1" id="KW-0813">Transport</keyword>
<evidence type="ECO:0000256" key="1">
    <source>
        <dbReference type="ARBA" id="ARBA00022448"/>
    </source>
</evidence>
<keyword evidence="10" id="KW-1185">Reference proteome</keyword>
<dbReference type="InterPro" id="IPR036909">
    <property type="entry name" value="Cyt_c-like_dom_sf"/>
</dbReference>
<dbReference type="Proteomes" id="UP001596422">
    <property type="component" value="Unassembled WGS sequence"/>
</dbReference>
<dbReference type="Gene3D" id="1.10.760.10">
    <property type="entry name" value="Cytochrome c-like domain"/>
    <property type="match status" value="1"/>
</dbReference>
<accession>A0ABW1ZZK6</accession>
<dbReference type="EMBL" id="JBHSWE010000001">
    <property type="protein sequence ID" value="MFC6670539.1"/>
    <property type="molecule type" value="Genomic_DNA"/>
</dbReference>
<evidence type="ECO:0000256" key="3">
    <source>
        <dbReference type="ARBA" id="ARBA00022723"/>
    </source>
</evidence>
<evidence type="ECO:0000259" key="8">
    <source>
        <dbReference type="PROSITE" id="PS51007"/>
    </source>
</evidence>
<keyword evidence="4" id="KW-0249">Electron transport</keyword>
<reference evidence="10" key="1">
    <citation type="journal article" date="2019" name="Int. J. Syst. Evol. Microbiol.">
        <title>The Global Catalogue of Microorganisms (GCM) 10K type strain sequencing project: providing services to taxonomists for standard genome sequencing and annotation.</title>
        <authorList>
            <consortium name="The Broad Institute Genomics Platform"/>
            <consortium name="The Broad Institute Genome Sequencing Center for Infectious Disease"/>
            <person name="Wu L."/>
            <person name="Ma J."/>
        </authorList>
    </citation>
    <scope>NUCLEOTIDE SEQUENCE [LARGE SCALE GENOMIC DNA]</scope>
    <source>
        <strain evidence="10">NBRC 111756</strain>
    </source>
</reference>
<keyword evidence="3 6" id="KW-0479">Metal-binding</keyword>
<gene>
    <name evidence="9" type="ORF">ACFQDL_10905</name>
</gene>
<dbReference type="SUPFAM" id="SSF46626">
    <property type="entry name" value="Cytochrome c"/>
    <property type="match status" value="1"/>
</dbReference>